<keyword evidence="2 3" id="KW-0833">Ubl conjugation pathway</keyword>
<dbReference type="InterPro" id="IPR035983">
    <property type="entry name" value="Hect_E3_ubiquitin_ligase"/>
</dbReference>
<keyword evidence="5" id="KW-0436">Ligase</keyword>
<feature type="domain" description="HECT" evidence="4">
    <location>
        <begin position="22"/>
        <end position="233"/>
    </location>
</feature>
<sequence>MLFPQVLVCIRHRSARGSVVLLSSKRLKYFHFIGRFCAKALLDGRLLDLRFSPAFWRLVRALADASHTVSERLTGNRALFRAVKKRVDLSLTRVVEVDAELARSLHSIAQMRLANEEDIAALCIDWTVPGHPHIEMRRHGRSMTVSKQNLDDYIRTVTEYVLFDCAARPAYAFLEGFQNICSVWALLSVFSPDEEANIALCGPDIYPWSEQELLSALRFDHGYTSESATARNFVQCAL</sequence>
<dbReference type="GO" id="GO:0043161">
    <property type="term" value="P:proteasome-mediated ubiquitin-dependent protein catabolic process"/>
    <property type="evidence" value="ECO:0007669"/>
    <property type="project" value="TreeGrafter"/>
</dbReference>
<dbReference type="Proteomes" id="UP000530660">
    <property type="component" value="Unassembled WGS sequence"/>
</dbReference>
<dbReference type="Pfam" id="PF00632">
    <property type="entry name" value="HECT"/>
    <property type="match status" value="1"/>
</dbReference>
<dbReference type="InterPro" id="IPR045322">
    <property type="entry name" value="HECTD1/TRIP12-like"/>
</dbReference>
<evidence type="ECO:0000259" key="4">
    <source>
        <dbReference type="PROSITE" id="PS50237"/>
    </source>
</evidence>
<dbReference type="EMBL" id="VWRR01000011">
    <property type="protein sequence ID" value="KAF6002229.1"/>
    <property type="molecule type" value="Genomic_DNA"/>
</dbReference>
<dbReference type="AlphaFoldDB" id="A0A7J7IHT5"/>
<dbReference type="SUPFAM" id="SSF56204">
    <property type="entry name" value="Hect, E3 ligase catalytic domain"/>
    <property type="match status" value="1"/>
</dbReference>
<dbReference type="GO" id="GO:0061630">
    <property type="term" value="F:ubiquitin protein ligase activity"/>
    <property type="evidence" value="ECO:0007669"/>
    <property type="project" value="InterPro"/>
</dbReference>
<dbReference type="InterPro" id="IPR000569">
    <property type="entry name" value="HECT_dom"/>
</dbReference>
<comment type="caution">
    <text evidence="5">The sequence shown here is derived from an EMBL/GenBank/DDBJ whole genome shotgun (WGS) entry which is preliminary data.</text>
</comment>
<protein>
    <submittedName>
        <fullName evidence="5">Ubiquitin-protein ligase</fullName>
    </submittedName>
</protein>
<accession>A0A7J7IHT5</accession>
<name>A0A7J7IHT5_9RHOD</name>
<proteinExistence type="predicted"/>
<evidence type="ECO:0000256" key="1">
    <source>
        <dbReference type="ARBA" id="ARBA00022679"/>
    </source>
</evidence>
<organism evidence="5 6">
    <name type="scientific">Cyanidiococcus yangmingshanensis</name>
    <dbReference type="NCBI Taxonomy" id="2690220"/>
    <lineage>
        <taxon>Eukaryota</taxon>
        <taxon>Rhodophyta</taxon>
        <taxon>Bangiophyceae</taxon>
        <taxon>Cyanidiales</taxon>
        <taxon>Cyanidiaceae</taxon>
        <taxon>Cyanidiococcus</taxon>
    </lineage>
</organism>
<dbReference type="OrthoDB" id="271273at2759"/>
<gene>
    <name evidence="5" type="primary">TRIP12_1</name>
    <name evidence="5" type="ORF">F1559_003004</name>
</gene>
<evidence type="ECO:0000256" key="3">
    <source>
        <dbReference type="PROSITE-ProRule" id="PRU00104"/>
    </source>
</evidence>
<evidence type="ECO:0000313" key="6">
    <source>
        <dbReference type="Proteomes" id="UP000530660"/>
    </source>
</evidence>
<dbReference type="PANTHER" id="PTHR45670">
    <property type="entry name" value="E3 UBIQUITIN-PROTEIN LIGASE TRIP12"/>
    <property type="match status" value="1"/>
</dbReference>
<dbReference type="PROSITE" id="PS50237">
    <property type="entry name" value="HECT"/>
    <property type="match status" value="1"/>
</dbReference>
<dbReference type="GO" id="GO:0016874">
    <property type="term" value="F:ligase activity"/>
    <property type="evidence" value="ECO:0007669"/>
    <property type="project" value="UniProtKB-KW"/>
</dbReference>
<dbReference type="PANTHER" id="PTHR45670:SF1">
    <property type="entry name" value="E3 UBIQUITIN-PROTEIN LIGASE HECTD1"/>
    <property type="match status" value="1"/>
</dbReference>
<keyword evidence="6" id="KW-1185">Reference proteome</keyword>
<dbReference type="Gene3D" id="3.90.1750.10">
    <property type="entry name" value="Hect, E3 ligase catalytic domains"/>
    <property type="match status" value="1"/>
</dbReference>
<keyword evidence="1" id="KW-0808">Transferase</keyword>
<dbReference type="GO" id="GO:0000209">
    <property type="term" value="P:protein polyubiquitination"/>
    <property type="evidence" value="ECO:0007669"/>
    <property type="project" value="TreeGrafter"/>
</dbReference>
<reference evidence="5 6" key="1">
    <citation type="journal article" date="2020" name="J. Phycol.">
        <title>Comparative genome analysis reveals Cyanidiococcus gen. nov., a new extremophilic red algal genus sister to Cyanidioschyzon (Cyanidioschyzonaceae, Rhodophyta).</title>
        <authorList>
            <person name="Liu S.-L."/>
            <person name="Chiang Y.-R."/>
            <person name="Yoon H.S."/>
            <person name="Fu H.-Y."/>
        </authorList>
    </citation>
    <scope>NUCLEOTIDE SEQUENCE [LARGE SCALE GENOMIC DNA]</scope>
    <source>
        <strain evidence="5 6">THAL066</strain>
    </source>
</reference>
<dbReference type="Gene3D" id="3.30.2160.10">
    <property type="entry name" value="Hect, E3 ligase catalytic domain"/>
    <property type="match status" value="1"/>
</dbReference>
<evidence type="ECO:0000256" key="2">
    <source>
        <dbReference type="ARBA" id="ARBA00022786"/>
    </source>
</evidence>
<evidence type="ECO:0000313" key="5">
    <source>
        <dbReference type="EMBL" id="KAF6002229.1"/>
    </source>
</evidence>
<comment type="caution">
    <text evidence="3">Lacks conserved residue(s) required for the propagation of feature annotation.</text>
</comment>